<dbReference type="Pfam" id="PF12704">
    <property type="entry name" value="MacB_PCD"/>
    <property type="match status" value="1"/>
</dbReference>
<feature type="domain" description="ABC3 transporter permease C-terminal" evidence="7">
    <location>
        <begin position="275"/>
        <end position="385"/>
    </location>
</feature>
<dbReference type="PATRIC" id="fig|927665.4.peg.1135"/>
<keyword evidence="5 6" id="KW-0472">Membrane</keyword>
<comment type="caution">
    <text evidence="9">The sequence shown here is derived from an EMBL/GenBank/DDBJ whole genome shotgun (WGS) entry which is preliminary data.</text>
</comment>
<reference evidence="9 10" key="1">
    <citation type="submission" date="2013-04" db="EMBL/GenBank/DDBJ databases">
        <title>The Genome Sequence of Parabacteroides goldsteinii DSM 19448.</title>
        <authorList>
            <consortium name="The Broad Institute Genomics Platform"/>
            <person name="Earl A."/>
            <person name="Ward D."/>
            <person name="Feldgarden M."/>
            <person name="Gevers D."/>
            <person name="Martens E."/>
            <person name="Sakamoto M."/>
            <person name="Benno Y."/>
            <person name="Song Y."/>
            <person name="Liu C."/>
            <person name="Lee J."/>
            <person name="Bolanos M."/>
            <person name="Vaisanen M.L."/>
            <person name="Finegold S.M."/>
            <person name="Walker B."/>
            <person name="Young S."/>
            <person name="Zeng Q."/>
            <person name="Gargeya S."/>
            <person name="Fitzgerald M."/>
            <person name="Haas B."/>
            <person name="Abouelleil A."/>
            <person name="Allen A.W."/>
            <person name="Alvarado L."/>
            <person name="Arachchi H.M."/>
            <person name="Berlin A.M."/>
            <person name="Chapman S.B."/>
            <person name="Gainer-Dewar J."/>
            <person name="Goldberg J."/>
            <person name="Griggs A."/>
            <person name="Gujja S."/>
            <person name="Hansen M."/>
            <person name="Howarth C."/>
            <person name="Imamovic A."/>
            <person name="Ireland A."/>
            <person name="Larimer J."/>
            <person name="McCowan C."/>
            <person name="Murphy C."/>
            <person name="Pearson M."/>
            <person name="Poon T.W."/>
            <person name="Priest M."/>
            <person name="Roberts A."/>
            <person name="Saif S."/>
            <person name="Shea T."/>
            <person name="Sisk P."/>
            <person name="Sykes S."/>
            <person name="Wortman J."/>
            <person name="Nusbaum C."/>
            <person name="Birren B."/>
        </authorList>
    </citation>
    <scope>NUCLEOTIDE SEQUENCE [LARGE SCALE GENOMIC DNA]</scope>
    <source>
        <strain evidence="9 10">DSM 19448</strain>
    </source>
</reference>
<organism evidence="9 10">
    <name type="scientific">Parabacteroides goldsteinii DSM 19448 = WAL 12034</name>
    <dbReference type="NCBI Taxonomy" id="927665"/>
    <lineage>
        <taxon>Bacteria</taxon>
        <taxon>Pseudomonadati</taxon>
        <taxon>Bacteroidota</taxon>
        <taxon>Bacteroidia</taxon>
        <taxon>Bacteroidales</taxon>
        <taxon>Tannerellaceae</taxon>
        <taxon>Parabacteroides</taxon>
    </lineage>
</organism>
<dbReference type="RefSeq" id="WP_046145513.1">
    <property type="nucleotide sequence ID" value="NZ_KQ033912.1"/>
</dbReference>
<keyword evidence="2" id="KW-1003">Cell membrane</keyword>
<dbReference type="PANTHER" id="PTHR30572:SF18">
    <property type="entry name" value="ABC-TYPE MACROLIDE FAMILY EXPORT SYSTEM PERMEASE COMPONENT 2"/>
    <property type="match status" value="1"/>
</dbReference>
<dbReference type="PANTHER" id="PTHR30572">
    <property type="entry name" value="MEMBRANE COMPONENT OF TRANSPORTER-RELATED"/>
    <property type="match status" value="1"/>
</dbReference>
<evidence type="ECO:0000313" key="9">
    <source>
        <dbReference type="EMBL" id="KKB57664.1"/>
    </source>
</evidence>
<feature type="transmembrane region" description="Helical" evidence="6">
    <location>
        <begin position="359"/>
        <end position="382"/>
    </location>
</feature>
<dbReference type="EMBL" id="AQHV01000008">
    <property type="protein sequence ID" value="KKB57664.1"/>
    <property type="molecule type" value="Genomic_DNA"/>
</dbReference>
<evidence type="ECO:0000259" key="7">
    <source>
        <dbReference type="Pfam" id="PF02687"/>
    </source>
</evidence>
<dbReference type="InterPro" id="IPR025857">
    <property type="entry name" value="MacB_PCD"/>
</dbReference>
<keyword evidence="3 6" id="KW-0812">Transmembrane</keyword>
<name>A0A0F5JIX8_9BACT</name>
<evidence type="ECO:0000256" key="5">
    <source>
        <dbReference type="ARBA" id="ARBA00023136"/>
    </source>
</evidence>
<dbReference type="GO" id="GO:0005886">
    <property type="term" value="C:plasma membrane"/>
    <property type="evidence" value="ECO:0007669"/>
    <property type="project" value="UniProtKB-SubCell"/>
</dbReference>
<gene>
    <name evidence="9" type="ORF">HMPREF1535_01111</name>
</gene>
<evidence type="ECO:0000256" key="2">
    <source>
        <dbReference type="ARBA" id="ARBA00022475"/>
    </source>
</evidence>
<feature type="transmembrane region" description="Helical" evidence="6">
    <location>
        <begin position="270"/>
        <end position="295"/>
    </location>
</feature>
<evidence type="ECO:0000259" key="8">
    <source>
        <dbReference type="Pfam" id="PF12704"/>
    </source>
</evidence>
<dbReference type="GO" id="GO:0022857">
    <property type="term" value="F:transmembrane transporter activity"/>
    <property type="evidence" value="ECO:0007669"/>
    <property type="project" value="TreeGrafter"/>
</dbReference>
<evidence type="ECO:0000256" key="3">
    <source>
        <dbReference type="ARBA" id="ARBA00022692"/>
    </source>
</evidence>
<feature type="domain" description="ABC3 transporter permease C-terminal" evidence="7">
    <location>
        <begin position="675"/>
        <end position="788"/>
    </location>
</feature>
<comment type="subcellular location">
    <subcellularLocation>
        <location evidence="1">Cell membrane</location>
        <topology evidence="1">Multi-pass membrane protein</topology>
    </subcellularLocation>
</comment>
<feature type="transmembrane region" description="Helical" evidence="6">
    <location>
        <begin position="669"/>
        <end position="694"/>
    </location>
</feature>
<protein>
    <submittedName>
        <fullName evidence="9">Uncharacterized protein</fullName>
    </submittedName>
</protein>
<dbReference type="AlphaFoldDB" id="A0A0F5JIX8"/>
<dbReference type="HOGENOM" id="CLU_008713_1_1_10"/>
<feature type="transmembrane region" description="Helical" evidence="6">
    <location>
        <begin position="756"/>
        <end position="778"/>
    </location>
</feature>
<proteinExistence type="predicted"/>
<dbReference type="Pfam" id="PF02687">
    <property type="entry name" value="FtsX"/>
    <property type="match status" value="2"/>
</dbReference>
<dbReference type="PROSITE" id="PS51257">
    <property type="entry name" value="PROKAR_LIPOPROTEIN"/>
    <property type="match status" value="1"/>
</dbReference>
<dbReference type="InterPro" id="IPR003838">
    <property type="entry name" value="ABC3_permease_C"/>
</dbReference>
<accession>A0A0F5JIX8</accession>
<dbReference type="STRING" id="927665.HMPREF1535_01111"/>
<feature type="transmembrane region" description="Helical" evidence="6">
    <location>
        <begin position="408"/>
        <end position="428"/>
    </location>
</feature>
<evidence type="ECO:0000256" key="6">
    <source>
        <dbReference type="SAM" id="Phobius"/>
    </source>
</evidence>
<feature type="domain" description="MacB-like periplasmic core" evidence="8">
    <location>
        <begin position="18"/>
        <end position="226"/>
    </location>
</feature>
<dbReference type="InterPro" id="IPR050250">
    <property type="entry name" value="Macrolide_Exporter_MacB"/>
</dbReference>
<dbReference type="Proteomes" id="UP000033047">
    <property type="component" value="Unassembled WGS sequence"/>
</dbReference>
<sequence>MKIILLAIRTLLRFRLYTVINILGLALSLACCILIFRYVYSEMTTDHFIPEVDRVCYTVMEDEVTHQKRLYGLLPEYGYTPSPLEDPAVEIVSTLFQSDKDQITVDNKLYNVASLAADTNYLKIVPIPILKTSRNKLLENPQDAIISEDLSRLVFGKEDPIGQQITTSMGKIVTVVAVMGKPDTRFSMPFDLLISNESANYRKYSMPHSLVKLHKGHSAASVNKEYEAFRKMSNFTNRLRICFYPLQKLYFDQQVVTYLDKRLVGNYTHVLILIAIAVLIMLVGLFNFINVYTVLIQKRAREFGMKKVFGANTRQMAVQLYTENLCMTLVALFLAWVFIETGTLLVNTFLMIRIPSHFLFDASLSVGILFLLPFITALYPFFQYNYSSPVTSLKKIGRGGESTISRKVFLCLQYIITLALTIVSIYSIHQLNFMLNTDLGYETDNIIKISPIEGPRGSDMSMWNKYNLIVRQLDRNLKNTPSLIKLHSYSPGPISRLGQNCWAHIPGKEWTSIGTQVSNQNSFRILGIEAIEGRLWNDSIDNDMDLSIVINESAKRELGITDIDETPVILDRLLVYSPQTKEQPAPRYQVIGVIKDMCTQHLSKGYEPMIFFYYKEGFSSGLLVSIVPDKKQEAIDFLRKIYNESCGNELPYTFLKDEVLSIYKEDKQLVSVASLFAIIAILISAMGLFSLSLFDIQQRFHEISIRKINGATTKAIWQMLFIKYSQLYGIACLVGLPLSWLAITLYMVDFAYKAHIAWWIFAIAILLTGGISFLTLIWQIRKAARTNPVEIIRSE</sequence>
<feature type="transmembrane region" description="Helical" evidence="6">
    <location>
        <begin position="727"/>
        <end position="750"/>
    </location>
</feature>
<feature type="transmembrane region" description="Helical" evidence="6">
    <location>
        <begin position="16"/>
        <end position="40"/>
    </location>
</feature>
<evidence type="ECO:0000256" key="1">
    <source>
        <dbReference type="ARBA" id="ARBA00004651"/>
    </source>
</evidence>
<keyword evidence="4 6" id="KW-1133">Transmembrane helix</keyword>
<evidence type="ECO:0000313" key="10">
    <source>
        <dbReference type="Proteomes" id="UP000033047"/>
    </source>
</evidence>
<evidence type="ECO:0000256" key="4">
    <source>
        <dbReference type="ARBA" id="ARBA00022989"/>
    </source>
</evidence>